<feature type="compositionally biased region" description="Low complexity" evidence="7">
    <location>
        <begin position="25"/>
        <end position="42"/>
    </location>
</feature>
<dbReference type="EMBL" id="MU854532">
    <property type="protein sequence ID" value="KAK4033410.1"/>
    <property type="molecule type" value="Genomic_DNA"/>
</dbReference>
<evidence type="ECO:0000313" key="9">
    <source>
        <dbReference type="EMBL" id="KAK4033410.1"/>
    </source>
</evidence>
<dbReference type="GO" id="GO:0008270">
    <property type="term" value="F:zinc ion binding"/>
    <property type="evidence" value="ECO:0007669"/>
    <property type="project" value="InterPro"/>
</dbReference>
<gene>
    <name evidence="9" type="ORF">C8A01DRAFT_19638</name>
</gene>
<keyword evidence="6" id="KW-0539">Nucleus</keyword>
<dbReference type="Proteomes" id="UP001303115">
    <property type="component" value="Unassembled WGS sequence"/>
</dbReference>
<dbReference type="GO" id="GO:0003677">
    <property type="term" value="F:DNA binding"/>
    <property type="evidence" value="ECO:0007669"/>
    <property type="project" value="UniProtKB-KW"/>
</dbReference>
<feature type="domain" description="Zn(2)-C6 fungal-type" evidence="8">
    <location>
        <begin position="54"/>
        <end position="86"/>
    </location>
</feature>
<name>A0AAN6P9R5_9PEZI</name>
<sequence length="905" mass="100755">MDAEPSPPAEATTPKQLSTSPSQLSATPSASGGTTSTTTTAGQMSFRRQRASRACETCHARKVRCDAASLGVPCTNCVAFQIECRIPTPRRKKVPSTAAQSKDSDSERGEEDRSPLPPGTTTFPSGTRPPAVYHTQEGTPTTANTEVEQQKKDEFDNATLASYMNLVMKPKFTRAPITEAGRVAYLGESSNLTLLVHDRQSDGDVVHYPLPENIRGSRARLTELDNVEIDILHQRGAFLLPPRALCDELIDSYFKWIHPIVPVINKTKFLRRYRDQKNPPSLLLLQAMLLAGSRVCTNPQLMDANGSSTPAALTFYKRAKALYDANYEDDRVTIVQSLLLMGWYWEGPEDVTKNVFYWTRVATIVAQGSGMHRSVEGSQLSKSDKRLWKRIWWSLFTRDRSVAVALGRPCHINLDDSDVEMLTEDDFIEDEPDQQSECPPDPIHVQFFLQYVKLCEIMGLVLSQQYSVAAKGRRQNPIDLTHSDMALADWLQNCPKLVYWEMPRHHFWSALLHSNYYTTLCLLHRAHMPPSSSQRIGDDSVYPSRNIAFQAAAMITSIIENLSARGELRYCPAFVVYSLFSALIMHVYQMRSPVPSIQQVTQDRIRTCMGALKDVSRVWLVGKMVHTLFESILGNKVLEERLQKAAGKRHRKAQQSLSQLEQHRYAQEQKRKYDEMAIDFSVSTPQPQESYERSRPQTPSLTAKNEPVSGGAMPPPNNASPHTRNNGDTFMGGTASRPHTRPATPFNPSFSVPATPPDLYLVTRNSPNLSQAVWENFQPDQLFPESAHAPLYQQLSPPQTQASLDQQMMAAQMQNQNMQGQPMGGGGGQNAFGQGMPKGGMGGSPMQQNAMLQPGMAGPFQGQQQGANMWHGFEVPMVDGQSPSDSWSTSSAHGQVPSTLNVEDW</sequence>
<dbReference type="Pfam" id="PF00172">
    <property type="entry name" value="Zn_clus"/>
    <property type="match status" value="1"/>
</dbReference>
<dbReference type="GO" id="GO:0006351">
    <property type="term" value="P:DNA-templated transcription"/>
    <property type="evidence" value="ECO:0007669"/>
    <property type="project" value="InterPro"/>
</dbReference>
<feature type="region of interest" description="Disordered" evidence="7">
    <location>
        <begin position="682"/>
        <end position="752"/>
    </location>
</feature>
<feature type="compositionally biased region" description="Polar residues" evidence="7">
    <location>
        <begin position="881"/>
        <end position="905"/>
    </location>
</feature>
<evidence type="ECO:0000256" key="1">
    <source>
        <dbReference type="ARBA" id="ARBA00022723"/>
    </source>
</evidence>
<reference evidence="10" key="1">
    <citation type="journal article" date="2023" name="Mol. Phylogenet. Evol.">
        <title>Genome-scale phylogeny and comparative genomics of the fungal order Sordariales.</title>
        <authorList>
            <person name="Hensen N."/>
            <person name="Bonometti L."/>
            <person name="Westerberg I."/>
            <person name="Brannstrom I.O."/>
            <person name="Guillou S."/>
            <person name="Cros-Aarteil S."/>
            <person name="Calhoun S."/>
            <person name="Haridas S."/>
            <person name="Kuo A."/>
            <person name="Mondo S."/>
            <person name="Pangilinan J."/>
            <person name="Riley R."/>
            <person name="LaButti K."/>
            <person name="Andreopoulos B."/>
            <person name="Lipzen A."/>
            <person name="Chen C."/>
            <person name="Yan M."/>
            <person name="Daum C."/>
            <person name="Ng V."/>
            <person name="Clum A."/>
            <person name="Steindorff A."/>
            <person name="Ohm R.A."/>
            <person name="Martin F."/>
            <person name="Silar P."/>
            <person name="Natvig D.O."/>
            <person name="Lalanne C."/>
            <person name="Gautier V."/>
            <person name="Ament-Velasquez S.L."/>
            <person name="Kruys A."/>
            <person name="Hutchinson M.I."/>
            <person name="Powell A.J."/>
            <person name="Barry K."/>
            <person name="Miller A.N."/>
            <person name="Grigoriev I.V."/>
            <person name="Debuchy R."/>
            <person name="Gladieux P."/>
            <person name="Hiltunen Thoren M."/>
            <person name="Johannesson H."/>
        </authorList>
    </citation>
    <scope>NUCLEOTIDE SEQUENCE [LARGE SCALE GENOMIC DNA]</scope>
    <source>
        <strain evidence="10">CBS 284.82</strain>
    </source>
</reference>
<proteinExistence type="predicted"/>
<dbReference type="SMART" id="SM00906">
    <property type="entry name" value="Fungal_trans"/>
    <property type="match status" value="1"/>
</dbReference>
<dbReference type="PROSITE" id="PS50048">
    <property type="entry name" value="ZN2_CY6_FUNGAL_2"/>
    <property type="match status" value="1"/>
</dbReference>
<feature type="compositionally biased region" description="Polar residues" evidence="7">
    <location>
        <begin position="15"/>
        <end position="24"/>
    </location>
</feature>
<feature type="compositionally biased region" description="Polar residues" evidence="7">
    <location>
        <begin position="136"/>
        <end position="147"/>
    </location>
</feature>
<dbReference type="Pfam" id="PF04082">
    <property type="entry name" value="Fungal_trans"/>
    <property type="match status" value="1"/>
</dbReference>
<evidence type="ECO:0000256" key="5">
    <source>
        <dbReference type="ARBA" id="ARBA00023163"/>
    </source>
</evidence>
<comment type="caution">
    <text evidence="9">The sequence shown here is derived from an EMBL/GenBank/DDBJ whole genome shotgun (WGS) entry which is preliminary data.</text>
</comment>
<keyword evidence="3" id="KW-0805">Transcription regulation</keyword>
<evidence type="ECO:0000256" key="6">
    <source>
        <dbReference type="ARBA" id="ARBA00023242"/>
    </source>
</evidence>
<feature type="region of interest" description="Disordered" evidence="7">
    <location>
        <begin position="89"/>
        <end position="148"/>
    </location>
</feature>
<feature type="region of interest" description="Disordered" evidence="7">
    <location>
        <begin position="1"/>
        <end position="47"/>
    </location>
</feature>
<feature type="region of interest" description="Disordered" evidence="7">
    <location>
        <begin position="649"/>
        <end position="668"/>
    </location>
</feature>
<dbReference type="InterPro" id="IPR052073">
    <property type="entry name" value="Amide_Lactam_Regulators"/>
</dbReference>
<dbReference type="PROSITE" id="PS00463">
    <property type="entry name" value="ZN2_CY6_FUNGAL_1"/>
    <property type="match status" value="1"/>
</dbReference>
<protein>
    <submittedName>
        <fullName evidence="9">Fungal-specific transcription factor domain-containing protein</fullName>
    </submittedName>
</protein>
<evidence type="ECO:0000313" key="10">
    <source>
        <dbReference type="Proteomes" id="UP001303115"/>
    </source>
</evidence>
<keyword evidence="4" id="KW-0238">DNA-binding</keyword>
<evidence type="ECO:0000256" key="4">
    <source>
        <dbReference type="ARBA" id="ARBA00023125"/>
    </source>
</evidence>
<keyword evidence="5" id="KW-0804">Transcription</keyword>
<organism evidence="9 10">
    <name type="scientific">Parachaetomium inaequale</name>
    <dbReference type="NCBI Taxonomy" id="2588326"/>
    <lineage>
        <taxon>Eukaryota</taxon>
        <taxon>Fungi</taxon>
        <taxon>Dikarya</taxon>
        <taxon>Ascomycota</taxon>
        <taxon>Pezizomycotina</taxon>
        <taxon>Sordariomycetes</taxon>
        <taxon>Sordariomycetidae</taxon>
        <taxon>Sordariales</taxon>
        <taxon>Chaetomiaceae</taxon>
        <taxon>Parachaetomium</taxon>
    </lineage>
</organism>
<evidence type="ECO:0000256" key="2">
    <source>
        <dbReference type="ARBA" id="ARBA00022833"/>
    </source>
</evidence>
<accession>A0AAN6P9R5</accession>
<dbReference type="InterPro" id="IPR036864">
    <property type="entry name" value="Zn2-C6_fun-type_DNA-bd_sf"/>
</dbReference>
<dbReference type="Gene3D" id="4.10.240.10">
    <property type="entry name" value="Zn(2)-C6 fungal-type DNA-binding domain"/>
    <property type="match status" value="1"/>
</dbReference>
<dbReference type="PANTHER" id="PTHR47171">
    <property type="entry name" value="FARA-RELATED"/>
    <property type="match status" value="1"/>
</dbReference>
<dbReference type="GO" id="GO:0000981">
    <property type="term" value="F:DNA-binding transcription factor activity, RNA polymerase II-specific"/>
    <property type="evidence" value="ECO:0007669"/>
    <property type="project" value="InterPro"/>
</dbReference>
<feature type="compositionally biased region" description="Basic and acidic residues" evidence="7">
    <location>
        <begin position="102"/>
        <end position="114"/>
    </location>
</feature>
<evidence type="ECO:0000256" key="7">
    <source>
        <dbReference type="SAM" id="MobiDB-lite"/>
    </source>
</evidence>
<evidence type="ECO:0000259" key="8">
    <source>
        <dbReference type="PROSITE" id="PS50048"/>
    </source>
</evidence>
<keyword evidence="10" id="KW-1185">Reference proteome</keyword>
<dbReference type="CDD" id="cd12148">
    <property type="entry name" value="fungal_TF_MHR"/>
    <property type="match status" value="1"/>
</dbReference>
<dbReference type="AlphaFoldDB" id="A0AAN6P9R5"/>
<feature type="compositionally biased region" description="Polar residues" evidence="7">
    <location>
        <begin position="719"/>
        <end position="728"/>
    </location>
</feature>
<dbReference type="SMART" id="SM00066">
    <property type="entry name" value="GAL4"/>
    <property type="match status" value="1"/>
</dbReference>
<dbReference type="PANTHER" id="PTHR47171:SF3">
    <property type="entry name" value="FARA-RELATED"/>
    <property type="match status" value="1"/>
</dbReference>
<evidence type="ECO:0000256" key="3">
    <source>
        <dbReference type="ARBA" id="ARBA00023015"/>
    </source>
</evidence>
<keyword evidence="2" id="KW-0862">Zinc</keyword>
<dbReference type="SUPFAM" id="SSF57701">
    <property type="entry name" value="Zn2/Cys6 DNA-binding domain"/>
    <property type="match status" value="1"/>
</dbReference>
<keyword evidence="1" id="KW-0479">Metal-binding</keyword>
<feature type="region of interest" description="Disordered" evidence="7">
    <location>
        <begin position="880"/>
        <end position="905"/>
    </location>
</feature>
<dbReference type="CDD" id="cd00067">
    <property type="entry name" value="GAL4"/>
    <property type="match status" value="1"/>
</dbReference>
<dbReference type="InterPro" id="IPR001138">
    <property type="entry name" value="Zn2Cys6_DnaBD"/>
</dbReference>
<dbReference type="InterPro" id="IPR007219">
    <property type="entry name" value="XnlR_reg_dom"/>
</dbReference>